<reference evidence="1 2" key="1">
    <citation type="journal article" date="2020" name="Cell">
        <title>Large-Scale Comparative Analyses of Tick Genomes Elucidate Their Genetic Diversity and Vector Capacities.</title>
        <authorList>
            <consortium name="Tick Genome and Microbiome Consortium (TIGMIC)"/>
            <person name="Jia N."/>
            <person name="Wang J."/>
            <person name="Shi W."/>
            <person name="Du L."/>
            <person name="Sun Y."/>
            <person name="Zhan W."/>
            <person name="Jiang J.F."/>
            <person name="Wang Q."/>
            <person name="Zhang B."/>
            <person name="Ji P."/>
            <person name="Bell-Sakyi L."/>
            <person name="Cui X.M."/>
            <person name="Yuan T.T."/>
            <person name="Jiang B.G."/>
            <person name="Yang W.F."/>
            <person name="Lam T.T."/>
            <person name="Chang Q.C."/>
            <person name="Ding S.J."/>
            <person name="Wang X.J."/>
            <person name="Zhu J.G."/>
            <person name="Ruan X.D."/>
            <person name="Zhao L."/>
            <person name="Wei J.T."/>
            <person name="Ye R.Z."/>
            <person name="Que T.C."/>
            <person name="Du C.H."/>
            <person name="Zhou Y.H."/>
            <person name="Cheng J.X."/>
            <person name="Dai P.F."/>
            <person name="Guo W.B."/>
            <person name="Han X.H."/>
            <person name="Huang E.J."/>
            <person name="Li L.F."/>
            <person name="Wei W."/>
            <person name="Gao Y.C."/>
            <person name="Liu J.Z."/>
            <person name="Shao H.Z."/>
            <person name="Wang X."/>
            <person name="Wang C.C."/>
            <person name="Yang T.C."/>
            <person name="Huo Q.B."/>
            <person name="Li W."/>
            <person name="Chen H.Y."/>
            <person name="Chen S.E."/>
            <person name="Zhou L.G."/>
            <person name="Ni X.B."/>
            <person name="Tian J.H."/>
            <person name="Sheng Y."/>
            <person name="Liu T."/>
            <person name="Pan Y.S."/>
            <person name="Xia L.Y."/>
            <person name="Li J."/>
            <person name="Zhao F."/>
            <person name="Cao W.C."/>
        </authorList>
    </citation>
    <scope>NUCLEOTIDE SEQUENCE [LARGE SCALE GENOMIC DNA]</scope>
    <source>
        <strain evidence="1">Iper-2018</strain>
    </source>
</reference>
<evidence type="ECO:0000313" key="2">
    <source>
        <dbReference type="Proteomes" id="UP000805193"/>
    </source>
</evidence>
<sequence length="188" mass="21106">FSRIHKMVYLHRACADARYTTSQDGLPPEEAKTRALQSDPADDITKARLYRRAYLSAAAGLLLTPSPPSHLFSHRRLVTLQQIQSGSILTPCLIHRSPKGQGALLLPLPYTSGSCQIKADMEHLPWVCPLYSKPRTLALTNIQQDSWPTSLRTWVSPDPFTLRRPPSGSRDRCSGAFRTLQLYLLELQ</sequence>
<evidence type="ECO:0000313" key="1">
    <source>
        <dbReference type="EMBL" id="KAG0426444.1"/>
    </source>
</evidence>
<accession>A0AC60PZX7</accession>
<proteinExistence type="predicted"/>
<gene>
    <name evidence="1" type="ORF">HPB47_026419</name>
</gene>
<name>A0AC60PZX7_IXOPE</name>
<dbReference type="Proteomes" id="UP000805193">
    <property type="component" value="Unassembled WGS sequence"/>
</dbReference>
<comment type="caution">
    <text evidence="1">The sequence shown here is derived from an EMBL/GenBank/DDBJ whole genome shotgun (WGS) entry which is preliminary data.</text>
</comment>
<keyword evidence="2" id="KW-1185">Reference proteome</keyword>
<organism evidence="1 2">
    <name type="scientific">Ixodes persulcatus</name>
    <name type="common">Taiga tick</name>
    <dbReference type="NCBI Taxonomy" id="34615"/>
    <lineage>
        <taxon>Eukaryota</taxon>
        <taxon>Metazoa</taxon>
        <taxon>Ecdysozoa</taxon>
        <taxon>Arthropoda</taxon>
        <taxon>Chelicerata</taxon>
        <taxon>Arachnida</taxon>
        <taxon>Acari</taxon>
        <taxon>Parasitiformes</taxon>
        <taxon>Ixodida</taxon>
        <taxon>Ixodoidea</taxon>
        <taxon>Ixodidae</taxon>
        <taxon>Ixodinae</taxon>
        <taxon>Ixodes</taxon>
    </lineage>
</organism>
<feature type="non-terminal residue" evidence="1">
    <location>
        <position position="1"/>
    </location>
</feature>
<protein>
    <submittedName>
        <fullName evidence="1">Uncharacterized protein</fullName>
    </submittedName>
</protein>
<dbReference type="EMBL" id="JABSTQ010009716">
    <property type="protein sequence ID" value="KAG0426444.1"/>
    <property type="molecule type" value="Genomic_DNA"/>
</dbReference>
<feature type="non-terminal residue" evidence="1">
    <location>
        <position position="188"/>
    </location>
</feature>